<dbReference type="InterPro" id="IPR003439">
    <property type="entry name" value="ABC_transporter-like_ATP-bd"/>
</dbReference>
<gene>
    <name evidence="5" type="ORF">EDC65_0956</name>
</gene>
<dbReference type="Proteomes" id="UP000278222">
    <property type="component" value="Unassembled WGS sequence"/>
</dbReference>
<dbReference type="InterPro" id="IPR012701">
    <property type="entry name" value="CP_lyase_PhnL"/>
</dbReference>
<dbReference type="Pfam" id="PF00005">
    <property type="entry name" value="ABC_tran"/>
    <property type="match status" value="1"/>
</dbReference>
<evidence type="ECO:0000256" key="2">
    <source>
        <dbReference type="ARBA" id="ARBA00022741"/>
    </source>
</evidence>
<keyword evidence="3" id="KW-0067">ATP-binding</keyword>
<organism evidence="5 6">
    <name type="scientific">Stella humosa</name>
    <dbReference type="NCBI Taxonomy" id="94"/>
    <lineage>
        <taxon>Bacteria</taxon>
        <taxon>Pseudomonadati</taxon>
        <taxon>Pseudomonadota</taxon>
        <taxon>Alphaproteobacteria</taxon>
        <taxon>Rhodospirillales</taxon>
        <taxon>Stellaceae</taxon>
        <taxon>Stella</taxon>
    </lineage>
</organism>
<dbReference type="Gene3D" id="3.40.50.300">
    <property type="entry name" value="P-loop containing nucleotide triphosphate hydrolases"/>
    <property type="match status" value="1"/>
</dbReference>
<dbReference type="PROSITE" id="PS00211">
    <property type="entry name" value="ABC_TRANSPORTER_1"/>
    <property type="match status" value="1"/>
</dbReference>
<feature type="domain" description="ABC transporter" evidence="4">
    <location>
        <begin position="9"/>
        <end position="235"/>
    </location>
</feature>
<evidence type="ECO:0000259" key="4">
    <source>
        <dbReference type="PROSITE" id="PS50893"/>
    </source>
</evidence>
<evidence type="ECO:0000256" key="1">
    <source>
        <dbReference type="ARBA" id="ARBA00005417"/>
    </source>
</evidence>
<dbReference type="RefSeq" id="WP_123688499.1">
    <property type="nucleotide sequence ID" value="NZ_AP019700.1"/>
</dbReference>
<dbReference type="InterPro" id="IPR017871">
    <property type="entry name" value="ABC_transporter-like_CS"/>
</dbReference>
<accession>A0A3N1MEP7</accession>
<keyword evidence="6" id="KW-1185">Reference proteome</keyword>
<dbReference type="SMART" id="SM00382">
    <property type="entry name" value="AAA"/>
    <property type="match status" value="1"/>
</dbReference>
<proteinExistence type="inferred from homology"/>
<evidence type="ECO:0000256" key="3">
    <source>
        <dbReference type="ARBA" id="ARBA00022840"/>
    </source>
</evidence>
<dbReference type="SUPFAM" id="SSF52540">
    <property type="entry name" value="P-loop containing nucleoside triphosphate hydrolases"/>
    <property type="match status" value="1"/>
</dbReference>
<dbReference type="PANTHER" id="PTHR42798:SF7">
    <property type="entry name" value="ALPHA-D-RIBOSE 1-METHYLPHOSPHONATE 5-TRIPHOSPHATE SYNTHASE SUBUNIT PHNL"/>
    <property type="match status" value="1"/>
</dbReference>
<dbReference type="OrthoDB" id="9802264at2"/>
<dbReference type="GO" id="GO:0016887">
    <property type="term" value="F:ATP hydrolysis activity"/>
    <property type="evidence" value="ECO:0007669"/>
    <property type="project" value="InterPro"/>
</dbReference>
<evidence type="ECO:0000313" key="5">
    <source>
        <dbReference type="EMBL" id="ROQ01769.1"/>
    </source>
</evidence>
<keyword evidence="2" id="KW-0547">Nucleotide-binding</keyword>
<comment type="caution">
    <text evidence="5">The sequence shown here is derived from an EMBL/GenBank/DDBJ whole genome shotgun (WGS) entry which is preliminary data.</text>
</comment>
<reference evidence="5 6" key="1">
    <citation type="submission" date="2018-11" db="EMBL/GenBank/DDBJ databases">
        <title>Genomic Encyclopedia of Type Strains, Phase IV (KMG-IV): sequencing the most valuable type-strain genomes for metagenomic binning, comparative biology and taxonomic classification.</title>
        <authorList>
            <person name="Goeker M."/>
        </authorList>
    </citation>
    <scope>NUCLEOTIDE SEQUENCE [LARGE SCALE GENOMIC DNA]</scope>
    <source>
        <strain evidence="5 6">DSM 5900</strain>
    </source>
</reference>
<dbReference type="GO" id="GO:0005524">
    <property type="term" value="F:ATP binding"/>
    <property type="evidence" value="ECO:0007669"/>
    <property type="project" value="UniProtKB-KW"/>
</dbReference>
<dbReference type="EMBL" id="RJKX01000011">
    <property type="protein sequence ID" value="ROQ01769.1"/>
    <property type="molecule type" value="Genomic_DNA"/>
</dbReference>
<comment type="similarity">
    <text evidence="1">Belongs to the ABC transporter superfamily.</text>
</comment>
<name>A0A3N1MEP7_9PROT</name>
<evidence type="ECO:0000313" key="6">
    <source>
        <dbReference type="Proteomes" id="UP000278222"/>
    </source>
</evidence>
<sequence length="236" mass="25322">MTANPEFALSIAGLSKRFTLHVQGGVVLAVLNGIDLQVAAGECVALNGPSGAGKSSLLRLVYGNYRAQGGSIRVRHRGEPVDIATATPQKILELRRHTLGYVSQFLRVIPRVPAIDVVAEPARAVGMRAAEAEQRAQRLLSRLRIPERLWSLPPATFSGGEQQRINLARGFVVDFPVLLLDEPTAALDADNRRTVVTLIGEAKARGAALLGIFHDAEVRDAVADRTVAMRAPIMAA</sequence>
<dbReference type="InterPro" id="IPR027417">
    <property type="entry name" value="P-loop_NTPase"/>
</dbReference>
<protein>
    <submittedName>
        <fullName evidence="5">Alpha-D-ribose 1-methylphosphonate 5-triphosphate synthase subunit PhnL</fullName>
    </submittedName>
</protein>
<dbReference type="NCBIfam" id="TIGR02324">
    <property type="entry name" value="CP_lyasePhnL"/>
    <property type="match status" value="1"/>
</dbReference>
<dbReference type="PROSITE" id="PS50893">
    <property type="entry name" value="ABC_TRANSPORTER_2"/>
    <property type="match status" value="1"/>
</dbReference>
<dbReference type="PANTHER" id="PTHR42798">
    <property type="entry name" value="LIPOPROTEIN-RELEASING SYSTEM ATP-BINDING PROTEIN LOLD"/>
    <property type="match status" value="1"/>
</dbReference>
<dbReference type="InterPro" id="IPR003593">
    <property type="entry name" value="AAA+_ATPase"/>
</dbReference>
<dbReference type="AlphaFoldDB" id="A0A3N1MEP7"/>